<dbReference type="AlphaFoldDB" id="A0AA37P8V6"/>
<protein>
    <submittedName>
        <fullName evidence="5">Highly reducing polyketide synthase ATR6</fullName>
    </submittedName>
</protein>
<keyword evidence="1" id="KW-0596">Phosphopantetheine</keyword>
<comment type="caution">
    <text evidence="5">The sequence shown here is derived from an EMBL/GenBank/DDBJ whole genome shotgun (WGS) entry which is preliminary data.</text>
</comment>
<dbReference type="SUPFAM" id="SSF53901">
    <property type="entry name" value="Thiolase-like"/>
    <property type="match status" value="1"/>
</dbReference>
<keyword evidence="2" id="KW-0597">Phosphoprotein</keyword>
<dbReference type="Proteomes" id="UP001055115">
    <property type="component" value="Unassembled WGS sequence"/>
</dbReference>
<dbReference type="GO" id="GO:0004312">
    <property type="term" value="F:fatty acid synthase activity"/>
    <property type="evidence" value="ECO:0007669"/>
    <property type="project" value="TreeGrafter"/>
</dbReference>
<accession>A0AA37P8V6</accession>
<dbReference type="InterPro" id="IPR032821">
    <property type="entry name" value="PKS_assoc"/>
</dbReference>
<dbReference type="Gene3D" id="3.40.366.10">
    <property type="entry name" value="Malonyl-Coenzyme A Acyl Carrier Protein, domain 2"/>
    <property type="match status" value="1"/>
</dbReference>
<keyword evidence="6" id="KW-1185">Reference proteome</keyword>
<name>A0AA37P8V6_9PEZI</name>
<evidence type="ECO:0000313" key="5">
    <source>
        <dbReference type="EMBL" id="GKT47782.1"/>
    </source>
</evidence>
<evidence type="ECO:0000256" key="2">
    <source>
        <dbReference type="ARBA" id="ARBA00022553"/>
    </source>
</evidence>
<dbReference type="PANTHER" id="PTHR43775">
    <property type="entry name" value="FATTY ACID SYNTHASE"/>
    <property type="match status" value="1"/>
</dbReference>
<gene>
    <name evidence="5" type="ORF">ColSpa_07963</name>
</gene>
<dbReference type="InterPro" id="IPR014031">
    <property type="entry name" value="Ketoacyl_synth_C"/>
</dbReference>
<proteinExistence type="predicted"/>
<dbReference type="GO" id="GO:0006633">
    <property type="term" value="P:fatty acid biosynthetic process"/>
    <property type="evidence" value="ECO:0007669"/>
    <property type="project" value="TreeGrafter"/>
</dbReference>
<dbReference type="Pfam" id="PF16197">
    <property type="entry name" value="KAsynt_C_assoc"/>
    <property type="match status" value="1"/>
</dbReference>
<dbReference type="Gene3D" id="3.40.47.10">
    <property type="match status" value="1"/>
</dbReference>
<evidence type="ECO:0000256" key="1">
    <source>
        <dbReference type="ARBA" id="ARBA00022450"/>
    </source>
</evidence>
<dbReference type="InterPro" id="IPR016039">
    <property type="entry name" value="Thiolase-like"/>
</dbReference>
<feature type="domain" description="Beta-ketoacyl synthase C-terminal" evidence="3">
    <location>
        <begin position="48"/>
        <end position="92"/>
    </location>
</feature>
<feature type="domain" description="Polyketide synthase C-terminal extension" evidence="4">
    <location>
        <begin position="99"/>
        <end position="222"/>
    </location>
</feature>
<organism evidence="5 6">
    <name type="scientific">Colletotrichum spaethianum</name>
    <dbReference type="NCBI Taxonomy" id="700344"/>
    <lineage>
        <taxon>Eukaryota</taxon>
        <taxon>Fungi</taxon>
        <taxon>Dikarya</taxon>
        <taxon>Ascomycota</taxon>
        <taxon>Pezizomycotina</taxon>
        <taxon>Sordariomycetes</taxon>
        <taxon>Hypocreomycetidae</taxon>
        <taxon>Glomerellales</taxon>
        <taxon>Glomerellaceae</taxon>
        <taxon>Colletotrichum</taxon>
        <taxon>Colletotrichum spaethianum species complex</taxon>
    </lineage>
</organism>
<dbReference type="GO" id="GO:0044550">
    <property type="term" value="P:secondary metabolite biosynthetic process"/>
    <property type="evidence" value="ECO:0007669"/>
    <property type="project" value="TreeGrafter"/>
</dbReference>
<dbReference type="Pfam" id="PF02801">
    <property type="entry name" value="Ketoacyl-synt_C"/>
    <property type="match status" value="1"/>
</dbReference>
<evidence type="ECO:0000259" key="4">
    <source>
        <dbReference type="Pfam" id="PF16197"/>
    </source>
</evidence>
<evidence type="ECO:0000313" key="6">
    <source>
        <dbReference type="Proteomes" id="UP001055115"/>
    </source>
</evidence>
<dbReference type="Gene3D" id="3.30.70.3290">
    <property type="match status" value="1"/>
</dbReference>
<dbReference type="PANTHER" id="PTHR43775:SF18">
    <property type="entry name" value="ENZYME, PUTATIVE (JCVI)-RELATED"/>
    <property type="match status" value="1"/>
</dbReference>
<dbReference type="InterPro" id="IPR050091">
    <property type="entry name" value="PKS_NRPS_Biosynth_Enz"/>
</dbReference>
<dbReference type="RefSeq" id="XP_049130132.1">
    <property type="nucleotide sequence ID" value="XM_049274175.1"/>
</dbReference>
<evidence type="ECO:0000259" key="3">
    <source>
        <dbReference type="Pfam" id="PF02801"/>
    </source>
</evidence>
<sequence length="277" mass="30546">MRMTQSATDNCHSFDAKADLHAKAEVSGVPRYWYAGWRPDENATLVYAGTHESGQEPAIGSIKSNFGHHEAATGFSGSMKVVLALEHGIILSNHIFVNPNPNKDFAASRVRATHMAIKWPQTSLDVRRASVKSFGFCGSNALIIVITSDFFGDDENDGEVVVAEYAPPKVLVLSANDQQSLNNCISAISENFINPNVAVDLDDLAYALDERRSHHCYRAFLISHSSSSRDQEQLHFGQKAVSKPRVGSFFTGQGAQWSQMEPGLVKASHKREKWLRN</sequence>
<dbReference type="GeneID" id="73328765"/>
<dbReference type="InterPro" id="IPR001227">
    <property type="entry name" value="Ac_transferase_dom_sf"/>
</dbReference>
<reference evidence="5 6" key="1">
    <citation type="submission" date="2022-03" db="EMBL/GenBank/DDBJ databases">
        <title>Genome data of Colletotrichum spp.</title>
        <authorList>
            <person name="Utami Y.D."/>
            <person name="Hiruma K."/>
        </authorList>
    </citation>
    <scope>NUCLEOTIDE SEQUENCE [LARGE SCALE GENOMIC DNA]</scope>
    <source>
        <strain evidence="5 6">MAFF 239500</strain>
    </source>
</reference>
<dbReference type="EMBL" id="BQXU01000021">
    <property type="protein sequence ID" value="GKT47782.1"/>
    <property type="molecule type" value="Genomic_DNA"/>
</dbReference>